<name>A0A1I2IAH1_9BACT</name>
<dbReference type="Pfam" id="PF04542">
    <property type="entry name" value="Sigma70_r2"/>
    <property type="match status" value="1"/>
</dbReference>
<proteinExistence type="inferred from homology"/>
<dbReference type="InterPro" id="IPR014327">
    <property type="entry name" value="RNA_pol_sigma70_bacteroid"/>
</dbReference>
<dbReference type="InterPro" id="IPR014284">
    <property type="entry name" value="RNA_pol_sigma-70_dom"/>
</dbReference>
<dbReference type="InterPro" id="IPR036388">
    <property type="entry name" value="WH-like_DNA-bd_sf"/>
</dbReference>
<dbReference type="InterPro" id="IPR013324">
    <property type="entry name" value="RNA_pol_sigma_r3/r4-like"/>
</dbReference>
<evidence type="ECO:0000256" key="2">
    <source>
        <dbReference type="ARBA" id="ARBA00023015"/>
    </source>
</evidence>
<keyword evidence="3" id="KW-0731">Sigma factor</keyword>
<reference evidence="7 8" key="1">
    <citation type="submission" date="2016-10" db="EMBL/GenBank/DDBJ databases">
        <authorList>
            <person name="de Groot N.N."/>
        </authorList>
    </citation>
    <scope>NUCLEOTIDE SEQUENCE [LARGE SCALE GENOMIC DNA]</scope>
    <source>
        <strain evidence="7 8">CGMCC 1.9156</strain>
    </source>
</reference>
<dbReference type="Gene3D" id="1.10.1740.10">
    <property type="match status" value="1"/>
</dbReference>
<evidence type="ECO:0000259" key="5">
    <source>
        <dbReference type="Pfam" id="PF04542"/>
    </source>
</evidence>
<dbReference type="Proteomes" id="UP000198964">
    <property type="component" value="Unassembled WGS sequence"/>
</dbReference>
<dbReference type="GO" id="GO:0016987">
    <property type="term" value="F:sigma factor activity"/>
    <property type="evidence" value="ECO:0007669"/>
    <property type="project" value="UniProtKB-KW"/>
</dbReference>
<evidence type="ECO:0000256" key="4">
    <source>
        <dbReference type="ARBA" id="ARBA00023163"/>
    </source>
</evidence>
<sequence>MSDFDSIFRNYHQVLVVYAYKFVLDEEAALDVVQDVFTHVWEKQKFDFEEEHLKAYLFNATRNTCLNFLKHQKVRQTHDEFVKLKSLEVQHYASGEKSLIEKESLDKIHRAIAALPAKYREVIELSRFEGLKNKEIAEQLQIPLRTVETQLFRGLSLLREHLTKQEFKILLSIFSLNRK</sequence>
<dbReference type="CDD" id="cd06171">
    <property type="entry name" value="Sigma70_r4"/>
    <property type="match status" value="1"/>
</dbReference>
<evidence type="ECO:0000313" key="7">
    <source>
        <dbReference type="EMBL" id="SFF37856.1"/>
    </source>
</evidence>
<protein>
    <submittedName>
        <fullName evidence="7">RNA polymerase sigma-70 factor, ECF subfamily</fullName>
    </submittedName>
</protein>
<keyword evidence="2" id="KW-0805">Transcription regulation</keyword>
<dbReference type="RefSeq" id="WP_093920057.1">
    <property type="nucleotide sequence ID" value="NZ_FONW01000005.1"/>
</dbReference>
<dbReference type="NCBIfam" id="TIGR02985">
    <property type="entry name" value="Sig70_bacteroi1"/>
    <property type="match status" value="1"/>
</dbReference>
<organism evidence="7 8">
    <name type="scientific">Sunxiuqinia elliptica</name>
    <dbReference type="NCBI Taxonomy" id="655355"/>
    <lineage>
        <taxon>Bacteria</taxon>
        <taxon>Pseudomonadati</taxon>
        <taxon>Bacteroidota</taxon>
        <taxon>Bacteroidia</taxon>
        <taxon>Marinilabiliales</taxon>
        <taxon>Prolixibacteraceae</taxon>
        <taxon>Sunxiuqinia</taxon>
    </lineage>
</organism>
<dbReference type="InterPro" id="IPR013249">
    <property type="entry name" value="RNA_pol_sigma70_r4_t2"/>
</dbReference>
<feature type="domain" description="RNA polymerase sigma-70 region 2" evidence="5">
    <location>
        <begin position="8"/>
        <end position="73"/>
    </location>
</feature>
<gene>
    <name evidence="7" type="ORF">SAMN05216283_105149</name>
</gene>
<dbReference type="InterPro" id="IPR013325">
    <property type="entry name" value="RNA_pol_sigma_r2"/>
</dbReference>
<dbReference type="NCBIfam" id="TIGR02937">
    <property type="entry name" value="sigma70-ECF"/>
    <property type="match status" value="1"/>
</dbReference>
<evidence type="ECO:0000256" key="1">
    <source>
        <dbReference type="ARBA" id="ARBA00010641"/>
    </source>
</evidence>
<evidence type="ECO:0000313" key="8">
    <source>
        <dbReference type="Proteomes" id="UP000198964"/>
    </source>
</evidence>
<dbReference type="STRING" id="655355.SAMN05216283_105149"/>
<dbReference type="InterPro" id="IPR039425">
    <property type="entry name" value="RNA_pol_sigma-70-like"/>
</dbReference>
<dbReference type="PANTHER" id="PTHR43133">
    <property type="entry name" value="RNA POLYMERASE ECF-TYPE SIGMA FACTO"/>
    <property type="match status" value="1"/>
</dbReference>
<keyword evidence="4" id="KW-0804">Transcription</keyword>
<dbReference type="AlphaFoldDB" id="A0A1I2IAH1"/>
<dbReference type="PANTHER" id="PTHR43133:SF46">
    <property type="entry name" value="RNA POLYMERASE SIGMA-70 FACTOR ECF SUBFAMILY"/>
    <property type="match status" value="1"/>
</dbReference>
<dbReference type="InterPro" id="IPR007627">
    <property type="entry name" value="RNA_pol_sigma70_r2"/>
</dbReference>
<dbReference type="EMBL" id="FONW01000005">
    <property type="protein sequence ID" value="SFF37856.1"/>
    <property type="molecule type" value="Genomic_DNA"/>
</dbReference>
<accession>A0A1I2IAH1</accession>
<feature type="domain" description="RNA polymerase sigma factor 70 region 4 type 2" evidence="6">
    <location>
        <begin position="106"/>
        <end position="156"/>
    </location>
</feature>
<dbReference type="Pfam" id="PF08281">
    <property type="entry name" value="Sigma70_r4_2"/>
    <property type="match status" value="1"/>
</dbReference>
<keyword evidence="8" id="KW-1185">Reference proteome</keyword>
<dbReference type="GO" id="GO:0003677">
    <property type="term" value="F:DNA binding"/>
    <property type="evidence" value="ECO:0007669"/>
    <property type="project" value="InterPro"/>
</dbReference>
<dbReference type="SUPFAM" id="SSF88946">
    <property type="entry name" value="Sigma2 domain of RNA polymerase sigma factors"/>
    <property type="match status" value="1"/>
</dbReference>
<evidence type="ECO:0000256" key="3">
    <source>
        <dbReference type="ARBA" id="ARBA00023082"/>
    </source>
</evidence>
<comment type="similarity">
    <text evidence="1">Belongs to the sigma-70 factor family. ECF subfamily.</text>
</comment>
<dbReference type="GO" id="GO:0006352">
    <property type="term" value="P:DNA-templated transcription initiation"/>
    <property type="evidence" value="ECO:0007669"/>
    <property type="project" value="InterPro"/>
</dbReference>
<dbReference type="SUPFAM" id="SSF88659">
    <property type="entry name" value="Sigma3 and sigma4 domains of RNA polymerase sigma factors"/>
    <property type="match status" value="1"/>
</dbReference>
<dbReference type="Gene3D" id="1.10.10.10">
    <property type="entry name" value="Winged helix-like DNA-binding domain superfamily/Winged helix DNA-binding domain"/>
    <property type="match status" value="1"/>
</dbReference>
<evidence type="ECO:0000259" key="6">
    <source>
        <dbReference type="Pfam" id="PF08281"/>
    </source>
</evidence>